<accession>A0A1Z4JNT3</accession>
<gene>
    <name evidence="1" type="ORF">NIES2135_52390</name>
</gene>
<sequence length="198" mass="22775">MQCPKERKITLNDGRLAESLEVKECPECQGAWIPLENYQVWQAERERPKTVADLIPKTLDVEFTPSPHDAKAAFCPECGCYLARVKVGMKNPFYVERCLSCGGIWCDRGEWAALETMGLNIAIEQLFSSEWQVLSREREHLAIEKQATIDRLGEDLAHRVFALAEELEKHSHGDFGVAYLMRRFENFTQELERAKRKS</sequence>
<dbReference type="EMBL" id="AP018203">
    <property type="protein sequence ID" value="BAY58366.1"/>
    <property type="molecule type" value="Genomic_DNA"/>
</dbReference>
<reference evidence="1 2" key="1">
    <citation type="submission" date="2017-06" db="EMBL/GenBank/DDBJ databases">
        <title>Genome sequencing of cyanobaciteial culture collection at National Institute for Environmental Studies (NIES).</title>
        <authorList>
            <person name="Hirose Y."/>
            <person name="Shimura Y."/>
            <person name="Fujisawa T."/>
            <person name="Nakamura Y."/>
            <person name="Kawachi M."/>
        </authorList>
    </citation>
    <scope>NUCLEOTIDE SEQUENCE [LARGE SCALE GENOMIC DNA]</scope>
    <source>
        <strain evidence="1 2">NIES-2135</strain>
    </source>
</reference>
<evidence type="ECO:0000313" key="2">
    <source>
        <dbReference type="Proteomes" id="UP000217895"/>
    </source>
</evidence>
<organism evidence="1 2">
    <name type="scientific">Leptolyngbya boryana NIES-2135</name>
    <dbReference type="NCBI Taxonomy" id="1973484"/>
    <lineage>
        <taxon>Bacteria</taxon>
        <taxon>Bacillati</taxon>
        <taxon>Cyanobacteriota</taxon>
        <taxon>Cyanophyceae</taxon>
        <taxon>Leptolyngbyales</taxon>
        <taxon>Leptolyngbyaceae</taxon>
        <taxon>Leptolyngbya group</taxon>
        <taxon>Leptolyngbya</taxon>
    </lineage>
</organism>
<dbReference type="AlphaFoldDB" id="A0A1Z4JNT3"/>
<dbReference type="Proteomes" id="UP000217895">
    <property type="component" value="Chromosome"/>
</dbReference>
<evidence type="ECO:0000313" key="1">
    <source>
        <dbReference type="EMBL" id="BAY58366.1"/>
    </source>
</evidence>
<keyword evidence="2" id="KW-1185">Reference proteome</keyword>
<protein>
    <submittedName>
        <fullName evidence="1">Uncharacterized protein</fullName>
    </submittedName>
</protein>
<proteinExistence type="predicted"/>
<name>A0A1Z4JNT3_LEPBY</name>